<keyword evidence="5" id="KW-0175">Coiled coil</keyword>
<dbReference type="InterPro" id="IPR016661">
    <property type="entry name" value="PFDN4"/>
</dbReference>
<keyword evidence="3 4" id="KW-0143">Chaperone</keyword>
<dbReference type="PANTHER" id="PTHR21100">
    <property type="entry name" value="PREFOLDIN SUBUNIT 4"/>
    <property type="match status" value="1"/>
</dbReference>
<evidence type="ECO:0000313" key="7">
    <source>
        <dbReference type="Proteomes" id="UP001642540"/>
    </source>
</evidence>
<evidence type="ECO:0000256" key="3">
    <source>
        <dbReference type="ARBA" id="ARBA00023186"/>
    </source>
</evidence>
<dbReference type="Pfam" id="PF01920">
    <property type="entry name" value="Prefoldin_2"/>
    <property type="match status" value="1"/>
</dbReference>
<keyword evidence="7" id="KW-1185">Reference proteome</keyword>
<feature type="coiled-coil region" evidence="5">
    <location>
        <begin position="89"/>
        <end position="123"/>
    </location>
</feature>
<proteinExistence type="inferred from homology"/>
<gene>
    <name evidence="6" type="ORF">ODALV1_LOCUS1050</name>
</gene>
<comment type="caution">
    <text evidence="6">The sequence shown here is derived from an EMBL/GenBank/DDBJ whole genome shotgun (WGS) entry which is preliminary data.</text>
</comment>
<accession>A0ABP1PMM3</accession>
<name>A0ABP1PMM3_9HEXA</name>
<dbReference type="Proteomes" id="UP001642540">
    <property type="component" value="Unassembled WGS sequence"/>
</dbReference>
<organism evidence="6 7">
    <name type="scientific">Orchesella dallaii</name>
    <dbReference type="NCBI Taxonomy" id="48710"/>
    <lineage>
        <taxon>Eukaryota</taxon>
        <taxon>Metazoa</taxon>
        <taxon>Ecdysozoa</taxon>
        <taxon>Arthropoda</taxon>
        <taxon>Hexapoda</taxon>
        <taxon>Collembola</taxon>
        <taxon>Entomobryomorpha</taxon>
        <taxon>Entomobryoidea</taxon>
        <taxon>Orchesellidae</taxon>
        <taxon>Orchesellinae</taxon>
        <taxon>Orchesella</taxon>
    </lineage>
</organism>
<dbReference type="EMBL" id="CAXLJM020000004">
    <property type="protein sequence ID" value="CAL8070050.1"/>
    <property type="molecule type" value="Genomic_DNA"/>
</dbReference>
<evidence type="ECO:0000256" key="4">
    <source>
        <dbReference type="PIRNR" id="PIRNR016477"/>
    </source>
</evidence>
<sequence length="149" mass="16964">MSSSIKSESSDSDVHISHENQKKINRFAIMNGWIEEIQDSLATKQTLLTHLEDAENDLLLSDVLMENPDMQIPVLVGESFVSFTNDEVQEHIEGLKKRTRLEIENLESRVKDIKCEMDVLKTALYEQFGNNINLENDGSVVERAPKFNA</sequence>
<dbReference type="Gene3D" id="1.10.287.370">
    <property type="match status" value="1"/>
</dbReference>
<comment type="similarity">
    <text evidence="1 4">Belongs to the prefoldin subunit beta family.</text>
</comment>
<evidence type="ECO:0000256" key="2">
    <source>
        <dbReference type="ARBA" id="ARBA00011695"/>
    </source>
</evidence>
<dbReference type="PANTHER" id="PTHR21100:SF9">
    <property type="entry name" value="PREFOLDIN SUBUNIT 4"/>
    <property type="match status" value="1"/>
</dbReference>
<comment type="function">
    <text evidence="4">Binds specifically to cytosolic chaperonin (c-CPN) and transfers target proteins to it. Binds to nascent polypeptide chain and promotes folding in an environment in which there are many competing pathways for nonnative proteins.</text>
</comment>
<dbReference type="PIRSF" id="PIRSF016477">
    <property type="entry name" value="Prefoldin_subunit_4"/>
    <property type="match status" value="1"/>
</dbReference>
<evidence type="ECO:0000256" key="5">
    <source>
        <dbReference type="SAM" id="Coils"/>
    </source>
</evidence>
<dbReference type="InterPro" id="IPR002777">
    <property type="entry name" value="PFD_beta-like"/>
</dbReference>
<reference evidence="6 7" key="1">
    <citation type="submission" date="2024-08" db="EMBL/GenBank/DDBJ databases">
        <authorList>
            <person name="Cucini C."/>
            <person name="Frati F."/>
        </authorList>
    </citation>
    <scope>NUCLEOTIDE SEQUENCE [LARGE SCALE GENOMIC DNA]</scope>
</reference>
<evidence type="ECO:0000313" key="6">
    <source>
        <dbReference type="EMBL" id="CAL8070050.1"/>
    </source>
</evidence>
<comment type="subunit">
    <text evidence="2 4">Heterohexamer of two PFD-alpha type and four PFD-beta type subunits.</text>
</comment>
<dbReference type="InterPro" id="IPR009053">
    <property type="entry name" value="Prefoldin"/>
</dbReference>
<protein>
    <recommendedName>
        <fullName evidence="4">Prefoldin subunit 4</fullName>
    </recommendedName>
</protein>
<dbReference type="SUPFAM" id="SSF46579">
    <property type="entry name" value="Prefoldin"/>
    <property type="match status" value="1"/>
</dbReference>
<evidence type="ECO:0000256" key="1">
    <source>
        <dbReference type="ARBA" id="ARBA00008045"/>
    </source>
</evidence>